<sequence length="404" mass="46446">MKNILKFVVIMAVMGLFYACQNESDFEEELVNGIEEIEVEGAKSGIYVSKDGVLNFDTMEDFQKTILWIKNVTDDEALEWNEELGFESLHSLYMTALSEEEKMMEDFSELISSMMNVETDQEISDFKEKFANNIPLFQKSRSDIEEKYQNYIHFENSRVIGMKTYDPIISRLTTKEGYVYVGGSKLQYTEESLTVIPNFQEQALAKKSNKEEEKEEIHVFNFAAKSEVSTKSSQTQEYADRCSTQFDSKKKLTGNTKVINTVVPIYDRVWVPRVCETICPGLEEEGNGEFDGPTPIDIEDCYESCTGGYYRNILRGYNYINTRLEATHRNYKIVCFIGCWENWDKRHAEITVSGVHNEVISPGNVEKYSWIKDISPRSSGTLIATYRSDLSFLLSGTCFTQTSW</sequence>
<organism evidence="1 2">
    <name type="scientific">Aquimarina celericrescens</name>
    <dbReference type="NCBI Taxonomy" id="1964542"/>
    <lineage>
        <taxon>Bacteria</taxon>
        <taxon>Pseudomonadati</taxon>
        <taxon>Bacteroidota</taxon>
        <taxon>Flavobacteriia</taxon>
        <taxon>Flavobacteriales</taxon>
        <taxon>Flavobacteriaceae</taxon>
        <taxon>Aquimarina</taxon>
    </lineage>
</organism>
<evidence type="ECO:0000313" key="1">
    <source>
        <dbReference type="EMBL" id="MFD2185316.1"/>
    </source>
</evidence>
<gene>
    <name evidence="1" type="ORF">ACFSJT_00810</name>
</gene>
<dbReference type="EMBL" id="JBHUHY010000002">
    <property type="protein sequence ID" value="MFD2185316.1"/>
    <property type="molecule type" value="Genomic_DNA"/>
</dbReference>
<accession>A0ABW5ATR2</accession>
<keyword evidence="2" id="KW-1185">Reference proteome</keyword>
<dbReference type="Proteomes" id="UP001597344">
    <property type="component" value="Unassembled WGS sequence"/>
</dbReference>
<comment type="caution">
    <text evidence="1">The sequence shown here is derived from an EMBL/GenBank/DDBJ whole genome shotgun (WGS) entry which is preliminary data.</text>
</comment>
<dbReference type="PROSITE" id="PS51257">
    <property type="entry name" value="PROKAR_LIPOPROTEIN"/>
    <property type="match status" value="1"/>
</dbReference>
<evidence type="ECO:0000313" key="2">
    <source>
        <dbReference type="Proteomes" id="UP001597344"/>
    </source>
</evidence>
<protein>
    <submittedName>
        <fullName evidence="1">Uncharacterized protein</fullName>
    </submittedName>
</protein>
<name>A0ABW5ATR2_9FLAO</name>
<proteinExistence type="predicted"/>
<dbReference type="RefSeq" id="WP_378318280.1">
    <property type="nucleotide sequence ID" value="NZ_JBHUHY010000002.1"/>
</dbReference>
<reference evidence="2" key="1">
    <citation type="journal article" date="2019" name="Int. J. Syst. Evol. Microbiol.">
        <title>The Global Catalogue of Microorganisms (GCM) 10K type strain sequencing project: providing services to taxonomists for standard genome sequencing and annotation.</title>
        <authorList>
            <consortium name="The Broad Institute Genomics Platform"/>
            <consortium name="The Broad Institute Genome Sequencing Center for Infectious Disease"/>
            <person name="Wu L."/>
            <person name="Ma J."/>
        </authorList>
    </citation>
    <scope>NUCLEOTIDE SEQUENCE [LARGE SCALE GENOMIC DNA]</scope>
    <source>
        <strain evidence="2">DT92</strain>
    </source>
</reference>